<accession>A0ACC1A400</accession>
<dbReference type="EMBL" id="CM047908">
    <property type="protein sequence ID" value="KAJ0081767.1"/>
    <property type="molecule type" value="Genomic_DNA"/>
</dbReference>
<dbReference type="Proteomes" id="UP001164250">
    <property type="component" value="Chromosome 12"/>
</dbReference>
<reference evidence="2" key="1">
    <citation type="journal article" date="2023" name="G3 (Bethesda)">
        <title>Genome assembly and association tests identify interacting loci associated with vigor, precocity, and sex in interspecific pistachio rootstocks.</title>
        <authorList>
            <person name="Palmer W."/>
            <person name="Jacygrad E."/>
            <person name="Sagayaradj S."/>
            <person name="Cavanaugh K."/>
            <person name="Han R."/>
            <person name="Bertier L."/>
            <person name="Beede B."/>
            <person name="Kafkas S."/>
            <person name="Golino D."/>
            <person name="Preece J."/>
            <person name="Michelmore R."/>
        </authorList>
    </citation>
    <scope>NUCLEOTIDE SEQUENCE [LARGE SCALE GENOMIC DNA]</scope>
</reference>
<comment type="caution">
    <text evidence="1">The sequence shown here is derived from an EMBL/GenBank/DDBJ whole genome shotgun (WGS) entry which is preliminary data.</text>
</comment>
<gene>
    <name evidence="1" type="ORF">Patl1_10946</name>
</gene>
<protein>
    <submittedName>
        <fullName evidence="1">Uncharacterized protein</fullName>
    </submittedName>
</protein>
<proteinExistence type="predicted"/>
<name>A0ACC1A400_9ROSI</name>
<evidence type="ECO:0000313" key="2">
    <source>
        <dbReference type="Proteomes" id="UP001164250"/>
    </source>
</evidence>
<keyword evidence="2" id="KW-1185">Reference proteome</keyword>
<evidence type="ECO:0000313" key="1">
    <source>
        <dbReference type="EMBL" id="KAJ0081767.1"/>
    </source>
</evidence>
<organism evidence="1 2">
    <name type="scientific">Pistacia atlantica</name>
    <dbReference type="NCBI Taxonomy" id="434234"/>
    <lineage>
        <taxon>Eukaryota</taxon>
        <taxon>Viridiplantae</taxon>
        <taxon>Streptophyta</taxon>
        <taxon>Embryophyta</taxon>
        <taxon>Tracheophyta</taxon>
        <taxon>Spermatophyta</taxon>
        <taxon>Magnoliopsida</taxon>
        <taxon>eudicotyledons</taxon>
        <taxon>Gunneridae</taxon>
        <taxon>Pentapetalae</taxon>
        <taxon>rosids</taxon>
        <taxon>malvids</taxon>
        <taxon>Sapindales</taxon>
        <taxon>Anacardiaceae</taxon>
        <taxon>Pistacia</taxon>
    </lineage>
</organism>
<sequence length="161" mass="18372">MNSSDLLRFRLTWDGFEEQLKWDEGNKNWTEIQVEPLNDCELYNFCGNFGVCKVNSSPKCSCMEGFVPSDGEQWNMRNCFIILKIGGSSRLSNAAIISIAVVGSFFLALSLWLLWKFRGKLKGKIIIFHCHCANKSYAQSLIIIMLQEQEGRYASHGCEQE</sequence>